<evidence type="ECO:0000256" key="2">
    <source>
        <dbReference type="SAM" id="SignalP"/>
    </source>
</evidence>
<feature type="chain" id="PRO_5003390919" evidence="2">
    <location>
        <begin position="22"/>
        <end position="359"/>
    </location>
</feature>
<feature type="region of interest" description="Disordered" evidence="1">
    <location>
        <begin position="326"/>
        <end position="359"/>
    </location>
</feature>
<proteinExistence type="predicted"/>
<feature type="signal peptide" evidence="2">
    <location>
        <begin position="1"/>
        <end position="21"/>
    </location>
</feature>
<keyword evidence="4" id="KW-1185">Reference proteome</keyword>
<dbReference type="Proteomes" id="UP000009027">
    <property type="component" value="Unassembled WGS sequence"/>
</dbReference>
<reference evidence="3 4" key="1">
    <citation type="journal article" date="2012" name="Proc. Natl. Acad. Sci. U.S.A.">
        <title>Antigenic diversity is generated by distinct evolutionary mechanisms in African trypanosome species.</title>
        <authorList>
            <person name="Jackson A.P."/>
            <person name="Berry A."/>
            <person name="Aslett M."/>
            <person name="Allison H.C."/>
            <person name="Burton P."/>
            <person name="Vavrova-Anderson J."/>
            <person name="Brown R."/>
            <person name="Browne H."/>
            <person name="Corton N."/>
            <person name="Hauser H."/>
            <person name="Gamble J."/>
            <person name="Gilderthorp R."/>
            <person name="Marcello L."/>
            <person name="McQuillan J."/>
            <person name="Otto T.D."/>
            <person name="Quail M.A."/>
            <person name="Sanders M.J."/>
            <person name="van Tonder A."/>
            <person name="Ginger M.L."/>
            <person name="Field M.C."/>
            <person name="Barry J.D."/>
            <person name="Hertz-Fowler C."/>
            <person name="Berriman M."/>
        </authorList>
    </citation>
    <scope>NUCLEOTIDE SEQUENCE</scope>
    <source>
        <strain evidence="3 4">Y486</strain>
    </source>
</reference>
<protein>
    <submittedName>
        <fullName evidence="3">Uncharacterized protein</fullName>
    </submittedName>
</protein>
<dbReference type="VEuPathDB" id="TriTrypDB:TvY486_0034780"/>
<keyword evidence="2" id="KW-0732">Signal</keyword>
<sequence length="359" mass="37767">MTGLLASTAALLMLAASGAWAQTKITGKAGLKQDEANAICTVSKGLKETGRKAAALAAAVLQRQERLLQAAALSDKTARSLGARVASGLPTLEEATKTQKLTATMVEKAVTLQGVCATIAGKIDQWTDTLSAIVGKQQQGGVLCLRKDVEATSAAALKTYSTGNALTERNKAIQTNAASDDTNAGTPPADCLTPWSDVVEPEDWPTLPRPEEISFEIAGVDAGAVNNACPLTTLRTASDYPGIAKKTLLAGLWMAETYTNTASGTLTARFQWGEWSALKDLADKAKQAHSDAEEALKKHCTVNGTDICKEDSTGKAQGLIRKLLRAQAEGEAEARERETRAQSPTKEDTTQPAAQGQDD</sequence>
<evidence type="ECO:0000313" key="4">
    <source>
        <dbReference type="Proteomes" id="UP000009027"/>
    </source>
</evidence>
<dbReference type="SUPFAM" id="SSF58087">
    <property type="entry name" value="Variant surface glycoprotein (N-terminal domain)"/>
    <property type="match status" value="1"/>
</dbReference>
<accession>F9WST1</accession>
<organism evidence="3 4">
    <name type="scientific">Trypanosoma vivax (strain Y486)</name>
    <dbReference type="NCBI Taxonomy" id="1055687"/>
    <lineage>
        <taxon>Eukaryota</taxon>
        <taxon>Discoba</taxon>
        <taxon>Euglenozoa</taxon>
        <taxon>Kinetoplastea</taxon>
        <taxon>Metakinetoplastina</taxon>
        <taxon>Trypanosomatida</taxon>
        <taxon>Trypanosomatidae</taxon>
        <taxon>Trypanosoma</taxon>
        <taxon>Duttonella</taxon>
    </lineage>
</organism>
<feature type="compositionally biased region" description="Polar residues" evidence="1">
    <location>
        <begin position="350"/>
        <end position="359"/>
    </location>
</feature>
<gene>
    <name evidence="3" type="ORF">TvY486_0034780</name>
</gene>
<dbReference type="AlphaFoldDB" id="F9WST1"/>
<name>F9WST1_TRYVY</name>
<evidence type="ECO:0000313" key="3">
    <source>
        <dbReference type="EMBL" id="CCD20620.1"/>
    </source>
</evidence>
<feature type="compositionally biased region" description="Basic and acidic residues" evidence="1">
    <location>
        <begin position="332"/>
        <end position="349"/>
    </location>
</feature>
<dbReference type="EMBL" id="CAEX01005993">
    <property type="protein sequence ID" value="CCD20620.1"/>
    <property type="molecule type" value="Genomic_DNA"/>
</dbReference>
<feature type="non-terminal residue" evidence="3">
    <location>
        <position position="359"/>
    </location>
</feature>
<evidence type="ECO:0000256" key="1">
    <source>
        <dbReference type="SAM" id="MobiDB-lite"/>
    </source>
</evidence>